<dbReference type="EMBL" id="AQFT01000001">
    <property type="protein sequence ID" value="EMZ39674.1"/>
    <property type="molecule type" value="Genomic_DNA"/>
</dbReference>
<dbReference type="HOGENOM" id="CLU_085066_0_0_9"/>
<keyword evidence="4" id="KW-1185">Reference proteome</keyword>
<name>N2BRY9_9FIRM</name>
<sequence>MQLLSDAIFGNGMSVPGGEDLSVLTDEHGFPYYKGGTFKGVFREALEQYLFWTVPKGEQKQSQIRAGADALLGKEGNDAAENPRQLVFSDFQLSDHVKQCMLAEADTDSAGCQQEILDSLTHLRTFTRLTEDGIAKEGSLRSLRCVNKGLSFYSEVSCSGSDAQLLTEVFSGIRWIGTMRNRGFGKIRITTVE</sequence>
<reference evidence="3 4" key="1">
    <citation type="journal article" date="2014" name="Genome Announc.">
        <title>Draft genome sequences of the altered schaedler flora, a defined bacterial community from gnotobiotic mice.</title>
        <authorList>
            <person name="Wannemuehler M.J."/>
            <person name="Overstreet A.M."/>
            <person name="Ward D.V."/>
            <person name="Phillips G.J."/>
        </authorList>
    </citation>
    <scope>NUCLEOTIDE SEQUENCE [LARGE SCALE GENOMIC DNA]</scope>
    <source>
        <strain evidence="3 4">ASF492</strain>
    </source>
</reference>
<dbReference type="InterPro" id="IPR005537">
    <property type="entry name" value="RAMP_III_fam"/>
</dbReference>
<evidence type="ECO:0000313" key="4">
    <source>
        <dbReference type="Proteomes" id="UP000012589"/>
    </source>
</evidence>
<dbReference type="InterPro" id="IPR052216">
    <property type="entry name" value="CRISPR_Csm3_endoribonuclease"/>
</dbReference>
<gene>
    <name evidence="3" type="ORF">C823_00007</name>
</gene>
<dbReference type="PATRIC" id="fig|1235802.3.peg.7"/>
<evidence type="ECO:0000256" key="1">
    <source>
        <dbReference type="ARBA" id="ARBA00023118"/>
    </source>
</evidence>
<accession>N2BRY9</accession>
<keyword evidence="1" id="KW-0051">Antiviral defense</keyword>
<protein>
    <recommendedName>
        <fullName evidence="2">CRISPR type III-associated protein domain-containing protein</fullName>
    </recommendedName>
</protein>
<feature type="domain" description="CRISPR type III-associated protein" evidence="2">
    <location>
        <begin position="2"/>
        <end position="187"/>
    </location>
</feature>
<dbReference type="CDD" id="cd09726">
    <property type="entry name" value="RAMP_I_III"/>
    <property type="match status" value="1"/>
</dbReference>
<dbReference type="AlphaFoldDB" id="N2BRY9"/>
<dbReference type="eggNOG" id="COG1337">
    <property type="taxonomic scope" value="Bacteria"/>
</dbReference>
<dbReference type="PANTHER" id="PTHR35579">
    <property type="entry name" value="CRISPR SYSTEM CMS ENDORIBONUCLEASE CSM3"/>
    <property type="match status" value="1"/>
</dbReference>
<dbReference type="STRING" id="1235802.C823_00007"/>
<evidence type="ECO:0000259" key="2">
    <source>
        <dbReference type="Pfam" id="PF03787"/>
    </source>
</evidence>
<dbReference type="Proteomes" id="UP000012589">
    <property type="component" value="Unassembled WGS sequence"/>
</dbReference>
<comment type="caution">
    <text evidence="3">The sequence shown here is derived from an EMBL/GenBank/DDBJ whole genome shotgun (WGS) entry which is preliminary data.</text>
</comment>
<dbReference type="PANTHER" id="PTHR35579:SF3">
    <property type="entry name" value="CRISPR SYSTEM CMS ENDORIBONUCLEASE CSM3"/>
    <property type="match status" value="1"/>
</dbReference>
<evidence type="ECO:0000313" key="3">
    <source>
        <dbReference type="EMBL" id="EMZ39674.1"/>
    </source>
</evidence>
<proteinExistence type="predicted"/>
<organism evidence="3 4">
    <name type="scientific">Eubacterium plexicaudatum ASF492</name>
    <dbReference type="NCBI Taxonomy" id="1235802"/>
    <lineage>
        <taxon>Bacteria</taxon>
        <taxon>Bacillati</taxon>
        <taxon>Bacillota</taxon>
        <taxon>Clostridia</taxon>
        <taxon>Eubacteriales</taxon>
        <taxon>Eubacteriaceae</taxon>
        <taxon>Eubacterium</taxon>
    </lineage>
</organism>
<dbReference type="GO" id="GO:0051607">
    <property type="term" value="P:defense response to virus"/>
    <property type="evidence" value="ECO:0007669"/>
    <property type="project" value="UniProtKB-KW"/>
</dbReference>
<dbReference type="Pfam" id="PF03787">
    <property type="entry name" value="RAMPs"/>
    <property type="match status" value="1"/>
</dbReference>